<organism evidence="1 2">
    <name type="scientific">Ferrimonas aestuarii</name>
    <dbReference type="NCBI Taxonomy" id="2569539"/>
    <lineage>
        <taxon>Bacteria</taxon>
        <taxon>Pseudomonadati</taxon>
        <taxon>Pseudomonadota</taxon>
        <taxon>Gammaproteobacteria</taxon>
        <taxon>Alteromonadales</taxon>
        <taxon>Ferrimonadaceae</taxon>
        <taxon>Ferrimonas</taxon>
    </lineage>
</organism>
<accession>A0A4U1BR72</accession>
<sequence>MNINNASANLELRAKESDLYYQQKKEEAQSKADVHKNEFDGELQQLVELNQAKSKEFLNGAQKLMQSNGTGSLSKIANGGSVDLEDAADKIAEVQDQLNNRRQSMIANPMGSSDSAGLLSMLSDARSALI</sequence>
<keyword evidence="2" id="KW-1185">Reference proteome</keyword>
<dbReference type="OrthoDB" id="6400302at2"/>
<evidence type="ECO:0000313" key="1">
    <source>
        <dbReference type="EMBL" id="TKB57324.1"/>
    </source>
</evidence>
<dbReference type="RefSeq" id="WP_136861970.1">
    <property type="nucleotide sequence ID" value="NZ_SWCJ01000002.1"/>
</dbReference>
<name>A0A4U1BR72_9GAMM</name>
<proteinExistence type="predicted"/>
<protein>
    <submittedName>
        <fullName evidence="1">Uncharacterized protein</fullName>
    </submittedName>
</protein>
<gene>
    <name evidence="1" type="ORF">FCL42_03335</name>
</gene>
<dbReference type="Proteomes" id="UP000305675">
    <property type="component" value="Unassembled WGS sequence"/>
</dbReference>
<dbReference type="AlphaFoldDB" id="A0A4U1BR72"/>
<comment type="caution">
    <text evidence="1">The sequence shown here is derived from an EMBL/GenBank/DDBJ whole genome shotgun (WGS) entry which is preliminary data.</text>
</comment>
<evidence type="ECO:0000313" key="2">
    <source>
        <dbReference type="Proteomes" id="UP000305675"/>
    </source>
</evidence>
<reference evidence="1 2" key="1">
    <citation type="submission" date="2019-04" db="EMBL/GenBank/DDBJ databases">
        <authorList>
            <person name="Hwang J.C."/>
        </authorList>
    </citation>
    <scope>NUCLEOTIDE SEQUENCE [LARGE SCALE GENOMIC DNA]</scope>
    <source>
        <strain evidence="1 2">IMCC35002</strain>
    </source>
</reference>
<dbReference type="EMBL" id="SWCJ01000002">
    <property type="protein sequence ID" value="TKB57324.1"/>
    <property type="molecule type" value="Genomic_DNA"/>
</dbReference>